<sequence>MFTYDDLGRVDTEDITIAGVVFPSIQRDYALLPDSSEVSVSFPSRDELRIYDGRGRLETLMSDALPDAIEFDWAGDLYTGRVQGMGPFREVRKINDFGEIMAQLFSGASDQSWKDPNFTQAYCQGFSSCSSTLMDVSYKRDGSGRVDEKNVAYEFPRSTVRTTPSFNSQRYTYDARGHLGSFVEERNSVGQFQRPVSTFAVDYKRGVHGSVVGWETSINDQEFNHGATRFPDGSAESFHPDPGVGAPEYVKYDDRGMIARLGRFGFVYDQWHQLTSVQVEDEEFSESYLYDFAGRLVATINRDDSQGASVDFLILDGEKLVEQWRGAASQYEGGDQLELRSEYFWGPLQQQMVAARTVESGFNLVFPLTDALQSIIGIWNEDQVRITEYAEYDAEGRISVRSPDDTEDCSQRNLVDAPCHMNSLPHFGFTGAFRSTTTGLYRFGARWYSPRFGQFMGPDPLWYVDSFDVYGYAAFDPVNRWDPSGMASKGMGDSGGRGLWSRLVDFFGGGSDSEAEGEYEESLPGTDLPGANFGNPLPLRQGPGPSYRPPLPSSHNSKAKSRVSRPEISRNGNDIDIHLTLYFTSNVGRVSDEVMERVQSEIQNQWSGQFGRYRVNTTVTALRGQRTPWAALMGFGHRVIITGLTHRIRRGVTAAVRKGVLRMGEQIPAETMAHEIGHLFGLGDRYEKGGDTYPGWEGNIMGLPNEDYSRSVWEVNILNILEFHGLTEPGDYQ</sequence>
<organism evidence="2 3">
    <name type="scientific">Lujinxingia litoralis</name>
    <dbReference type="NCBI Taxonomy" id="2211119"/>
    <lineage>
        <taxon>Bacteria</taxon>
        <taxon>Deltaproteobacteria</taxon>
        <taxon>Bradymonadales</taxon>
        <taxon>Lujinxingiaceae</taxon>
        <taxon>Lujinxingia</taxon>
    </lineage>
</organism>
<dbReference type="Proteomes" id="UP000249169">
    <property type="component" value="Unassembled WGS sequence"/>
</dbReference>
<dbReference type="Gene3D" id="2.180.10.10">
    <property type="entry name" value="RHS repeat-associated core"/>
    <property type="match status" value="1"/>
</dbReference>
<dbReference type="RefSeq" id="WP_111728534.1">
    <property type="nucleotide sequence ID" value="NZ_QHKO01000001.1"/>
</dbReference>
<dbReference type="AlphaFoldDB" id="A0A328CB08"/>
<accession>A0A328CB08</accession>
<keyword evidence="3" id="KW-1185">Reference proteome</keyword>
<dbReference type="InterPro" id="IPR050708">
    <property type="entry name" value="T6SS_VgrG/RHS"/>
</dbReference>
<dbReference type="SUPFAM" id="SSF55486">
    <property type="entry name" value="Metalloproteases ('zincins'), catalytic domain"/>
    <property type="match status" value="1"/>
</dbReference>
<dbReference type="EMBL" id="QHKO01000001">
    <property type="protein sequence ID" value="RAL25362.1"/>
    <property type="molecule type" value="Genomic_DNA"/>
</dbReference>
<proteinExistence type="predicted"/>
<gene>
    <name evidence="2" type="ORF">DL240_03895</name>
</gene>
<protein>
    <recommendedName>
        <fullName evidence="4">RHS repeat-associated core domain-containing protein</fullName>
    </recommendedName>
</protein>
<feature type="region of interest" description="Disordered" evidence="1">
    <location>
        <begin position="512"/>
        <end position="569"/>
    </location>
</feature>
<dbReference type="PANTHER" id="PTHR32305:SF15">
    <property type="entry name" value="PROTEIN RHSA-RELATED"/>
    <property type="match status" value="1"/>
</dbReference>
<evidence type="ECO:0000313" key="3">
    <source>
        <dbReference type="Proteomes" id="UP000249169"/>
    </source>
</evidence>
<evidence type="ECO:0000256" key="1">
    <source>
        <dbReference type="SAM" id="MobiDB-lite"/>
    </source>
</evidence>
<evidence type="ECO:0008006" key="4">
    <source>
        <dbReference type="Google" id="ProtNLM"/>
    </source>
</evidence>
<evidence type="ECO:0000313" key="2">
    <source>
        <dbReference type="EMBL" id="RAL25362.1"/>
    </source>
</evidence>
<dbReference type="InterPro" id="IPR022385">
    <property type="entry name" value="Rhs_assc_core"/>
</dbReference>
<dbReference type="NCBIfam" id="TIGR03696">
    <property type="entry name" value="Rhs_assc_core"/>
    <property type="match status" value="1"/>
</dbReference>
<dbReference type="PANTHER" id="PTHR32305">
    <property type="match status" value="1"/>
</dbReference>
<reference evidence="2 3" key="1">
    <citation type="submission" date="2018-05" db="EMBL/GenBank/DDBJ databases">
        <title>Lujinxingia marina gen. nov. sp. nov., a new facultative anaerobic member of the class Deltaproteobacteria, and proposal of Lujinxingaceae fam. nov.</title>
        <authorList>
            <person name="Li C.-M."/>
        </authorList>
    </citation>
    <scope>NUCLEOTIDE SEQUENCE [LARGE SCALE GENOMIC DNA]</scope>
    <source>
        <strain evidence="2 3">B210</strain>
    </source>
</reference>
<name>A0A328CB08_9DELT</name>
<dbReference type="OrthoDB" id="5458729at2"/>
<comment type="caution">
    <text evidence="2">The sequence shown here is derived from an EMBL/GenBank/DDBJ whole genome shotgun (WGS) entry which is preliminary data.</text>
</comment>